<comment type="function">
    <text evidence="10">Lyase that catalyzes the covalent linking of the heme group to the cytochrome C apoprotein to produce the mature functional cytochrome.</text>
</comment>
<evidence type="ECO:0000256" key="1">
    <source>
        <dbReference type="ARBA" id="ARBA00004273"/>
    </source>
</evidence>
<dbReference type="GO" id="GO:0004408">
    <property type="term" value="F:holocytochrome-c synthase activity"/>
    <property type="evidence" value="ECO:0007669"/>
    <property type="project" value="UniProtKB-EC"/>
</dbReference>
<evidence type="ECO:0000256" key="2">
    <source>
        <dbReference type="ARBA" id="ARBA00007255"/>
    </source>
</evidence>
<comment type="similarity">
    <text evidence="2 10">Belongs to the cytochrome c-type heme lyase family.</text>
</comment>
<evidence type="ECO:0000256" key="3">
    <source>
        <dbReference type="ARBA" id="ARBA00022617"/>
    </source>
</evidence>
<evidence type="ECO:0000256" key="4">
    <source>
        <dbReference type="ARBA" id="ARBA00022723"/>
    </source>
</evidence>
<gene>
    <name evidence="12" type="ORF">CcCBS67573_g06149</name>
</gene>
<dbReference type="AlphaFoldDB" id="A0A507F648"/>
<dbReference type="PANTHER" id="PTHR12743:SF0">
    <property type="entry name" value="HOLOCYTOCHROME C-TYPE SYNTHASE"/>
    <property type="match status" value="1"/>
</dbReference>
<dbReference type="GO" id="GO:0046872">
    <property type="term" value="F:metal ion binding"/>
    <property type="evidence" value="ECO:0007669"/>
    <property type="project" value="UniProtKB-KW"/>
</dbReference>
<dbReference type="PANTHER" id="PTHR12743">
    <property type="entry name" value="CYTOCHROME C1 HEME LYASE"/>
    <property type="match status" value="1"/>
</dbReference>
<reference evidence="12 13" key="1">
    <citation type="journal article" date="2019" name="Sci. Rep.">
        <title>Comparative genomics of chytrid fungi reveal insights into the obligate biotrophic and pathogenic lifestyle of Synchytrium endobioticum.</title>
        <authorList>
            <person name="van de Vossenberg B.T.L.H."/>
            <person name="Warris S."/>
            <person name="Nguyen H.D.T."/>
            <person name="van Gent-Pelzer M.P.E."/>
            <person name="Joly D.L."/>
            <person name="van de Geest H.C."/>
            <person name="Bonants P.J.M."/>
            <person name="Smith D.S."/>
            <person name="Levesque C.A."/>
            <person name="van der Lee T.A.J."/>
        </authorList>
    </citation>
    <scope>NUCLEOTIDE SEQUENCE [LARGE SCALE GENOMIC DNA]</scope>
    <source>
        <strain evidence="12 13">CBS 675.73</strain>
    </source>
</reference>
<evidence type="ECO:0000256" key="9">
    <source>
        <dbReference type="ARBA" id="ARBA00023239"/>
    </source>
</evidence>
<evidence type="ECO:0000256" key="8">
    <source>
        <dbReference type="ARBA" id="ARBA00023136"/>
    </source>
</evidence>
<feature type="region of interest" description="Disordered" evidence="11">
    <location>
        <begin position="1"/>
        <end position="89"/>
    </location>
</feature>
<accession>A0A507F648</accession>
<keyword evidence="5 10" id="KW-0999">Mitochondrion inner membrane</keyword>
<comment type="catalytic activity">
    <reaction evidence="10">
        <text>holo-[cytochrome c] = apo-[cytochrome c] + heme b</text>
        <dbReference type="Rhea" id="RHEA:22648"/>
        <dbReference type="Rhea" id="RHEA-COMP:10725"/>
        <dbReference type="Rhea" id="RHEA-COMP:10726"/>
        <dbReference type="ChEBI" id="CHEBI:29950"/>
        <dbReference type="ChEBI" id="CHEBI:60344"/>
        <dbReference type="ChEBI" id="CHEBI:83739"/>
        <dbReference type="EC" id="4.4.1.17"/>
    </reaction>
</comment>
<evidence type="ECO:0000256" key="7">
    <source>
        <dbReference type="ARBA" id="ARBA00023128"/>
    </source>
</evidence>
<keyword evidence="4 10" id="KW-0479">Metal-binding</keyword>
<sequence>MASASESSSAPSANHPTANAPHTHSSLPEGHPPIPGMPLDATSCPYHADNDPAITNQKPASASTADSPLNNMPITPSQTPAKDQKEPLSIDREVSTIPMGGKHDGKYWVYPSQQMFYNAMKRKNWDPAEKDMGVVVPIHNIVNEECWRKILEWEGMHKTSCDQPKLVKFIGKPREYTPKARILNLFGYKLPFDRHDWVVDRCGKEVRYVIDFYGGNTGGISFFLDVRPAISWDGLGDRWRRFWKTGTGLF</sequence>
<feature type="compositionally biased region" description="Low complexity" evidence="11">
    <location>
        <begin position="1"/>
        <end position="13"/>
    </location>
</feature>
<evidence type="ECO:0000256" key="5">
    <source>
        <dbReference type="ARBA" id="ARBA00022792"/>
    </source>
</evidence>
<keyword evidence="6 10" id="KW-0408">Iron</keyword>
<feature type="compositionally biased region" description="Polar residues" evidence="11">
    <location>
        <begin position="53"/>
        <end position="81"/>
    </location>
</feature>
<dbReference type="InterPro" id="IPR000511">
    <property type="entry name" value="Holocyt_c/c1_synthase"/>
</dbReference>
<keyword evidence="7 10" id="KW-0496">Mitochondrion</keyword>
<comment type="subcellular location">
    <subcellularLocation>
        <location evidence="1 10">Mitochondrion inner membrane</location>
    </subcellularLocation>
</comment>
<protein>
    <recommendedName>
        <fullName evidence="10">Holocytochrome c-type synthase</fullName>
        <ecNumber evidence="10">4.4.1.17</ecNumber>
    </recommendedName>
</protein>
<dbReference type="OrthoDB" id="4243at2759"/>
<dbReference type="PROSITE" id="PS00822">
    <property type="entry name" value="CYTO_HEME_LYASE_2"/>
    <property type="match status" value="1"/>
</dbReference>
<dbReference type="Proteomes" id="UP000320333">
    <property type="component" value="Unassembled WGS sequence"/>
</dbReference>
<keyword evidence="3 10" id="KW-0349">Heme</keyword>
<evidence type="ECO:0000313" key="13">
    <source>
        <dbReference type="Proteomes" id="UP000320333"/>
    </source>
</evidence>
<keyword evidence="8 10" id="KW-0472">Membrane</keyword>
<organism evidence="12 13">
    <name type="scientific">Chytriomyces confervae</name>
    <dbReference type="NCBI Taxonomy" id="246404"/>
    <lineage>
        <taxon>Eukaryota</taxon>
        <taxon>Fungi</taxon>
        <taxon>Fungi incertae sedis</taxon>
        <taxon>Chytridiomycota</taxon>
        <taxon>Chytridiomycota incertae sedis</taxon>
        <taxon>Chytridiomycetes</taxon>
        <taxon>Chytridiales</taxon>
        <taxon>Chytriomycetaceae</taxon>
        <taxon>Chytriomyces</taxon>
    </lineage>
</organism>
<proteinExistence type="inferred from homology"/>
<evidence type="ECO:0000256" key="6">
    <source>
        <dbReference type="ARBA" id="ARBA00023004"/>
    </source>
</evidence>
<feature type="compositionally biased region" description="Polar residues" evidence="11">
    <location>
        <begin position="14"/>
        <end position="26"/>
    </location>
</feature>
<dbReference type="PROSITE" id="PS00821">
    <property type="entry name" value="CYTO_HEME_LYASE_1"/>
    <property type="match status" value="1"/>
</dbReference>
<evidence type="ECO:0000313" key="12">
    <source>
        <dbReference type="EMBL" id="TPX71584.1"/>
    </source>
</evidence>
<dbReference type="EMBL" id="QEAP01000249">
    <property type="protein sequence ID" value="TPX71584.1"/>
    <property type="molecule type" value="Genomic_DNA"/>
</dbReference>
<keyword evidence="9 10" id="KW-0456">Lyase</keyword>
<dbReference type="EC" id="4.4.1.17" evidence="10"/>
<evidence type="ECO:0000256" key="11">
    <source>
        <dbReference type="SAM" id="MobiDB-lite"/>
    </source>
</evidence>
<dbReference type="GO" id="GO:0005743">
    <property type="term" value="C:mitochondrial inner membrane"/>
    <property type="evidence" value="ECO:0007669"/>
    <property type="project" value="UniProtKB-SubCell"/>
</dbReference>
<name>A0A507F648_9FUNG</name>
<dbReference type="STRING" id="246404.A0A507F648"/>
<evidence type="ECO:0000256" key="10">
    <source>
        <dbReference type="RuleBase" id="RU363130"/>
    </source>
</evidence>
<comment type="caution">
    <text evidence="12">The sequence shown here is derived from an EMBL/GenBank/DDBJ whole genome shotgun (WGS) entry which is preliminary data.</text>
</comment>
<dbReference type="Pfam" id="PF01265">
    <property type="entry name" value="Cyto_heme_lyase"/>
    <property type="match status" value="1"/>
</dbReference>
<keyword evidence="13" id="KW-1185">Reference proteome</keyword>